<reference evidence="3" key="1">
    <citation type="submission" date="2016-10" db="EMBL/GenBank/DDBJ databases">
        <authorList>
            <person name="Varghese N."/>
            <person name="Submissions S."/>
        </authorList>
    </citation>
    <scope>NUCLEOTIDE SEQUENCE [LARGE SCALE GENOMIC DNA]</scope>
    <source>
        <strain evidence="3">CGMCC 1.10784</strain>
    </source>
</reference>
<sequence>MSYGVGPVAGAQCGYPYGGGSSLGFILVLFILLVIIIRSVWL</sequence>
<keyword evidence="1" id="KW-0812">Transmembrane</keyword>
<proteinExistence type="predicted"/>
<protein>
    <recommendedName>
        <fullName evidence="4">Sporulation protein YjcZ</fullName>
    </recommendedName>
</protein>
<keyword evidence="3" id="KW-1185">Reference proteome</keyword>
<accession>A0A1I2HEW3</accession>
<evidence type="ECO:0008006" key="4">
    <source>
        <dbReference type="Google" id="ProtNLM"/>
    </source>
</evidence>
<keyword evidence="1" id="KW-0472">Membrane</keyword>
<dbReference type="EMBL" id="FOMT01000007">
    <property type="protein sequence ID" value="SFF28212.1"/>
    <property type="molecule type" value="Genomic_DNA"/>
</dbReference>
<evidence type="ECO:0000313" key="2">
    <source>
        <dbReference type="EMBL" id="SFF28212.1"/>
    </source>
</evidence>
<evidence type="ECO:0000313" key="3">
    <source>
        <dbReference type="Proteomes" id="UP000198855"/>
    </source>
</evidence>
<feature type="transmembrane region" description="Helical" evidence="1">
    <location>
        <begin position="20"/>
        <end position="41"/>
    </location>
</feature>
<keyword evidence="1" id="KW-1133">Transmembrane helix</keyword>
<name>A0A1I2HEW3_9BACL</name>
<gene>
    <name evidence="2" type="ORF">SAMN05216378_5760</name>
</gene>
<dbReference type="Proteomes" id="UP000198855">
    <property type="component" value="Unassembled WGS sequence"/>
</dbReference>
<dbReference type="AlphaFoldDB" id="A0A1I2HEW3"/>
<evidence type="ECO:0000256" key="1">
    <source>
        <dbReference type="SAM" id="Phobius"/>
    </source>
</evidence>
<organism evidence="2 3">
    <name type="scientific">Paenibacillus catalpae</name>
    <dbReference type="NCBI Taxonomy" id="1045775"/>
    <lineage>
        <taxon>Bacteria</taxon>
        <taxon>Bacillati</taxon>
        <taxon>Bacillota</taxon>
        <taxon>Bacilli</taxon>
        <taxon>Bacillales</taxon>
        <taxon>Paenibacillaceae</taxon>
        <taxon>Paenibacillus</taxon>
    </lineage>
</organism>